<gene>
    <name evidence="3" type="ORF">FGF04_01915</name>
</gene>
<feature type="transmembrane region" description="Helical" evidence="2">
    <location>
        <begin position="82"/>
        <end position="102"/>
    </location>
</feature>
<evidence type="ECO:0000256" key="2">
    <source>
        <dbReference type="SAM" id="Phobius"/>
    </source>
</evidence>
<evidence type="ECO:0000313" key="4">
    <source>
        <dbReference type="Proteomes" id="UP000324965"/>
    </source>
</evidence>
<name>A0A5B0BPV6_9ACTN</name>
<organism evidence="3 4">
    <name type="scientific">Streptomyces apricus</name>
    <dbReference type="NCBI Taxonomy" id="1828112"/>
    <lineage>
        <taxon>Bacteria</taxon>
        <taxon>Bacillati</taxon>
        <taxon>Actinomycetota</taxon>
        <taxon>Actinomycetes</taxon>
        <taxon>Kitasatosporales</taxon>
        <taxon>Streptomycetaceae</taxon>
        <taxon>Streptomyces</taxon>
    </lineage>
</organism>
<comment type="caution">
    <text evidence="3">The sequence shown here is derived from an EMBL/GenBank/DDBJ whole genome shotgun (WGS) entry which is preliminary data.</text>
</comment>
<evidence type="ECO:0000313" key="3">
    <source>
        <dbReference type="EMBL" id="KAA0942979.1"/>
    </source>
</evidence>
<feature type="region of interest" description="Disordered" evidence="1">
    <location>
        <begin position="1"/>
        <end position="22"/>
    </location>
</feature>
<keyword evidence="2" id="KW-0812">Transmembrane</keyword>
<dbReference type="InterPro" id="IPR047789">
    <property type="entry name" value="CU044_5270-like"/>
</dbReference>
<accession>A0A5B0BPV6</accession>
<keyword evidence="2" id="KW-0472">Membrane</keyword>
<evidence type="ECO:0000256" key="1">
    <source>
        <dbReference type="SAM" id="MobiDB-lite"/>
    </source>
</evidence>
<evidence type="ECO:0008006" key="5">
    <source>
        <dbReference type="Google" id="ProtNLM"/>
    </source>
</evidence>
<dbReference type="AlphaFoldDB" id="A0A5B0BPV6"/>
<dbReference type="Proteomes" id="UP000324965">
    <property type="component" value="Unassembled WGS sequence"/>
</dbReference>
<dbReference type="NCBIfam" id="NF038083">
    <property type="entry name" value="CU044_5270_fam"/>
    <property type="match status" value="1"/>
</dbReference>
<dbReference type="RefSeq" id="WP_149509390.1">
    <property type="nucleotide sequence ID" value="NZ_VDFC01000004.1"/>
</dbReference>
<dbReference type="EMBL" id="VDFC01000004">
    <property type="protein sequence ID" value="KAA0942979.1"/>
    <property type="molecule type" value="Genomic_DNA"/>
</dbReference>
<dbReference type="OrthoDB" id="3387554at2"/>
<sequence length="381" mass="40617">MNANTPRQDSAESGPEREHEQDVRLLSQLLSGTARDLPSGRHRFHKERLMAQIHEQAQQSQEGRTAAPVAPARTRRLRLPRLAVTLPLGAAAVAAAVVAAMVTNGAGGSGGGGLATGPALTTDVGTATTSGVPQLLDQISLAAAEGEHPTVKPGQFIYVESRTADTFVKTVDDKSSLASHELHRRQVWNSPDGTEGWLIDPAVNDSSEGETLSLPDERGNPLEAGLNHPTYDYLAKLTTDPDKLLAKIYKETEGQGNTPDQQAFTTIGDLLGESYPPAELYSALFRTAAKIPGVVVVDDAVDAAGRHGVAVARLDETSGQREEWIFDKKTHVFLGERVVQVNQPKGEGEDALMKPGTVTFTSAVITRAVVDGMKQTPSREG</sequence>
<keyword evidence="2" id="KW-1133">Transmembrane helix</keyword>
<reference evidence="3 4" key="1">
    <citation type="submission" date="2019-05" db="EMBL/GenBank/DDBJ databases">
        <authorList>
            <person name="Hariharan J."/>
            <person name="Choudoir M.J."/>
            <person name="Diebold P."/>
            <person name="Panke-Buisse K."/>
            <person name="Buckley D.H."/>
        </authorList>
    </citation>
    <scope>NUCLEOTIDE SEQUENCE [LARGE SCALE GENOMIC DNA]</scope>
    <source>
        <strain evidence="3 4">SUN51</strain>
    </source>
</reference>
<keyword evidence="4" id="KW-1185">Reference proteome</keyword>
<proteinExistence type="predicted"/>
<protein>
    <recommendedName>
        <fullName evidence="5">CU044_5270 family protein</fullName>
    </recommendedName>
</protein>